<feature type="transmembrane region" description="Helical" evidence="1">
    <location>
        <begin position="113"/>
        <end position="134"/>
    </location>
</feature>
<protein>
    <recommendedName>
        <fullName evidence="4">DUF3278 domain-containing protein</fullName>
    </recommendedName>
</protein>
<feature type="transmembrane region" description="Helical" evidence="1">
    <location>
        <begin position="58"/>
        <end position="79"/>
    </location>
</feature>
<dbReference type="RefSeq" id="WP_086043327.1">
    <property type="nucleotide sequence ID" value="NZ_CBCRZA010000016.1"/>
</dbReference>
<evidence type="ECO:0000256" key="1">
    <source>
        <dbReference type="SAM" id="Phobius"/>
    </source>
</evidence>
<gene>
    <name evidence="2" type="ORF">MCCS_22070</name>
</gene>
<dbReference type="Proteomes" id="UP000194154">
    <property type="component" value="Chromosome"/>
</dbReference>
<evidence type="ECO:0008006" key="4">
    <source>
        <dbReference type="Google" id="ProtNLM"/>
    </source>
</evidence>
<dbReference type="AlphaFoldDB" id="A0A1W7ADW1"/>
<name>A0A1W7ADW1_9STAP</name>
<proteinExistence type="predicted"/>
<feature type="transmembrane region" description="Helical" evidence="1">
    <location>
        <begin position="146"/>
        <end position="164"/>
    </location>
</feature>
<dbReference type="KEGG" id="mcak:MCCS_22070"/>
<evidence type="ECO:0000313" key="3">
    <source>
        <dbReference type="Proteomes" id="UP000194154"/>
    </source>
</evidence>
<dbReference type="EMBL" id="CP021059">
    <property type="protein sequence ID" value="ARQ07795.1"/>
    <property type="molecule type" value="Genomic_DNA"/>
</dbReference>
<keyword evidence="1" id="KW-1133">Transmembrane helix</keyword>
<accession>A0A1W7ADW1</accession>
<reference evidence="2 3" key="1">
    <citation type="journal article" date="2017" name="Int. J. Syst. Evol. Microbiol.">
        <title>Macrococcus canis sp. nov., a skin bacterium associated with infections in dogs.</title>
        <authorList>
            <person name="Gobeli Brawand S."/>
            <person name="Cotting K."/>
            <person name="Gomez-Sanz E."/>
            <person name="Collaud A."/>
            <person name="Thomann A."/>
            <person name="Brodard I."/>
            <person name="Rodriguez-Campos S."/>
            <person name="Strauss C."/>
            <person name="Perreten V."/>
        </authorList>
    </citation>
    <scope>NUCLEOTIDE SEQUENCE [LARGE SCALE GENOMIC DNA]</scope>
    <source>
        <strain evidence="2 3">KM45013</strain>
    </source>
</reference>
<evidence type="ECO:0000313" key="2">
    <source>
        <dbReference type="EMBL" id="ARQ07795.1"/>
    </source>
</evidence>
<dbReference type="OrthoDB" id="2622364at2"/>
<sequence>MYTINEKLMKRNVGYANARDEYQKSVIVKFLAQCTVISFYLLLTTCFISLISDVLFKRLSIATPLLFLLFLFVFIYIALLSNKLIKSMHSQYVEVYDASQYNLFIKSLKLKSLHIFISLVLSSLIYELYIGHLFFEKPIMLDLFDVLGAVAQASILTIALYFLGKLMISRKF</sequence>
<keyword evidence="1" id="KW-0472">Membrane</keyword>
<keyword evidence="3" id="KW-1185">Reference proteome</keyword>
<organism evidence="2 3">
    <name type="scientific">Macrococcoides canis</name>
    <dbReference type="NCBI Taxonomy" id="1855823"/>
    <lineage>
        <taxon>Bacteria</taxon>
        <taxon>Bacillati</taxon>
        <taxon>Bacillota</taxon>
        <taxon>Bacilli</taxon>
        <taxon>Bacillales</taxon>
        <taxon>Staphylococcaceae</taxon>
        <taxon>Macrococcoides</taxon>
    </lineage>
</organism>
<feature type="transmembrane region" description="Helical" evidence="1">
    <location>
        <begin position="30"/>
        <end position="52"/>
    </location>
</feature>
<dbReference type="GeneID" id="35296289"/>
<keyword evidence="1" id="KW-0812">Transmembrane</keyword>